<sequence length="252" mass="27120">MDDLSNQISYGLPNDWVPVSNPMVLPEHTAMAFGASNGARRIMFLRVSGPLKSAMPLFDANVALRNSGFQTLWLFDEKAIPSTKHMPCASIHKHGNKVIATIANAGSDPSVVPQMMELAALARAAAENRMHVAEFRAGSKVNVTFTSEASCDRCGSISWDIQRATFQPAGHPGAPGLVLSKSKIGRNVSTLIKEAMKRGETSPYCICNGCQGQLKTAMPAAFAVTRTVAGIELSKLAAYELLRHNTTAWYVS</sequence>
<accession>A0A7V8J419</accession>
<dbReference type="Proteomes" id="UP000442695">
    <property type="component" value="Unassembled WGS sequence"/>
</dbReference>
<organism evidence="1 2">
    <name type="scientific">Pseudomonas putida</name>
    <name type="common">Arthrobacter siderocapsulatus</name>
    <dbReference type="NCBI Taxonomy" id="303"/>
    <lineage>
        <taxon>Bacteria</taxon>
        <taxon>Pseudomonadati</taxon>
        <taxon>Pseudomonadota</taxon>
        <taxon>Gammaproteobacteria</taxon>
        <taxon>Pseudomonadales</taxon>
        <taxon>Pseudomonadaceae</taxon>
        <taxon>Pseudomonas</taxon>
    </lineage>
</organism>
<dbReference type="EMBL" id="WOWR01000018">
    <property type="protein sequence ID" value="KAF0254011.1"/>
    <property type="molecule type" value="Genomic_DNA"/>
</dbReference>
<comment type="caution">
    <text evidence="1">The sequence shown here is derived from an EMBL/GenBank/DDBJ whole genome shotgun (WGS) entry which is preliminary data.</text>
</comment>
<dbReference type="RefSeq" id="WP_156859138.1">
    <property type="nucleotide sequence ID" value="NZ_WOWR01000018.1"/>
</dbReference>
<evidence type="ECO:0000313" key="2">
    <source>
        <dbReference type="Proteomes" id="UP000442695"/>
    </source>
</evidence>
<reference evidence="1 2" key="1">
    <citation type="submission" date="2019-12" db="EMBL/GenBank/DDBJ databases">
        <authorList>
            <person name="Woiski C."/>
        </authorList>
    </citation>
    <scope>NUCLEOTIDE SEQUENCE [LARGE SCALE GENOMIC DNA]</scope>
    <source>
        <strain evidence="1 2">BOE100</strain>
    </source>
</reference>
<proteinExistence type="predicted"/>
<protein>
    <submittedName>
        <fullName evidence="1">Uncharacterized protein</fullName>
    </submittedName>
</protein>
<gene>
    <name evidence="1" type="ORF">GN299_15175</name>
</gene>
<dbReference type="AlphaFoldDB" id="A0A7V8J419"/>
<name>A0A7V8J419_PSEPU</name>
<evidence type="ECO:0000313" key="1">
    <source>
        <dbReference type="EMBL" id="KAF0254011.1"/>
    </source>
</evidence>